<evidence type="ECO:0008006" key="3">
    <source>
        <dbReference type="Google" id="ProtNLM"/>
    </source>
</evidence>
<organism evidence="1 2">
    <name type="scientific">Ramlibacter terrae</name>
    <dbReference type="NCBI Taxonomy" id="2732511"/>
    <lineage>
        <taxon>Bacteria</taxon>
        <taxon>Pseudomonadati</taxon>
        <taxon>Pseudomonadota</taxon>
        <taxon>Betaproteobacteria</taxon>
        <taxon>Burkholderiales</taxon>
        <taxon>Comamonadaceae</taxon>
        <taxon>Ramlibacter</taxon>
    </lineage>
</organism>
<dbReference type="Proteomes" id="UP000500826">
    <property type="component" value="Chromosome"/>
</dbReference>
<sequence>MTVPWAPLVTAVIARSTPSKLSLASTSRVTAVSSTVSAVSGVMSTTGTTDRLIVRVAVSPALSVTVTVKLSAPW</sequence>
<proteinExistence type="predicted"/>
<protein>
    <recommendedName>
        <fullName evidence="3">Secreted protein</fullName>
    </recommendedName>
</protein>
<accession>A0ABX6P2C7</accession>
<gene>
    <name evidence="1" type="ORF">HK414_02920</name>
</gene>
<reference evidence="1 2" key="1">
    <citation type="submission" date="2020-05" db="EMBL/GenBank/DDBJ databases">
        <title>Ramlibacter rhizophilus sp. nov., isolated from rhizosphere soil of national flower Mugunghwa from South Korea.</title>
        <authorList>
            <person name="Zheng-Fei Y."/>
            <person name="Huan T."/>
        </authorList>
    </citation>
    <scope>NUCLEOTIDE SEQUENCE [LARGE SCALE GENOMIC DNA]</scope>
    <source>
        <strain evidence="1 2">H242</strain>
    </source>
</reference>
<dbReference type="EMBL" id="CP053418">
    <property type="protein sequence ID" value="QJW83483.1"/>
    <property type="molecule type" value="Genomic_DNA"/>
</dbReference>
<evidence type="ECO:0000313" key="2">
    <source>
        <dbReference type="Proteomes" id="UP000500826"/>
    </source>
</evidence>
<keyword evidence="2" id="KW-1185">Reference proteome</keyword>
<name>A0ABX6P2C7_9BURK</name>
<evidence type="ECO:0000313" key="1">
    <source>
        <dbReference type="EMBL" id="QJW83483.1"/>
    </source>
</evidence>